<proteinExistence type="predicted"/>
<name>A0A7J5XSJ9_DISMA</name>
<accession>A0A7J5XSJ9</accession>
<evidence type="ECO:0000313" key="1">
    <source>
        <dbReference type="EMBL" id="KAF3840070.1"/>
    </source>
</evidence>
<gene>
    <name evidence="1" type="ORF">F7725_018787</name>
</gene>
<organism evidence="1 2">
    <name type="scientific">Dissostichus mawsoni</name>
    <name type="common">Antarctic cod</name>
    <dbReference type="NCBI Taxonomy" id="36200"/>
    <lineage>
        <taxon>Eukaryota</taxon>
        <taxon>Metazoa</taxon>
        <taxon>Chordata</taxon>
        <taxon>Craniata</taxon>
        <taxon>Vertebrata</taxon>
        <taxon>Euteleostomi</taxon>
        <taxon>Actinopterygii</taxon>
        <taxon>Neopterygii</taxon>
        <taxon>Teleostei</taxon>
        <taxon>Neoteleostei</taxon>
        <taxon>Acanthomorphata</taxon>
        <taxon>Eupercaria</taxon>
        <taxon>Perciformes</taxon>
        <taxon>Notothenioidei</taxon>
        <taxon>Nototheniidae</taxon>
        <taxon>Dissostichus</taxon>
    </lineage>
</organism>
<dbReference type="EMBL" id="JAAKFY010000021">
    <property type="protein sequence ID" value="KAF3840070.1"/>
    <property type="molecule type" value="Genomic_DNA"/>
</dbReference>
<comment type="caution">
    <text evidence="1">The sequence shown here is derived from an EMBL/GenBank/DDBJ whole genome shotgun (WGS) entry which is preliminary data.</text>
</comment>
<evidence type="ECO:0000313" key="2">
    <source>
        <dbReference type="Proteomes" id="UP000518266"/>
    </source>
</evidence>
<keyword evidence="2" id="KW-1185">Reference proteome</keyword>
<dbReference type="AlphaFoldDB" id="A0A7J5XSJ9"/>
<reference evidence="1 2" key="1">
    <citation type="submission" date="2020-03" db="EMBL/GenBank/DDBJ databases">
        <title>Dissostichus mawsoni Genome sequencing and assembly.</title>
        <authorList>
            <person name="Park H."/>
        </authorList>
    </citation>
    <scope>NUCLEOTIDE SEQUENCE [LARGE SCALE GENOMIC DNA]</scope>
    <source>
        <strain evidence="1">DM0001</strain>
        <tissue evidence="1">Muscle</tissue>
    </source>
</reference>
<dbReference type="Proteomes" id="UP000518266">
    <property type="component" value="Unassembled WGS sequence"/>
</dbReference>
<protein>
    <submittedName>
        <fullName evidence="1">Uncharacterized protein</fullName>
    </submittedName>
</protein>
<sequence length="192" mass="20742">MVFVPVFFLLPRNPRLLDRSLQLSHGFSDQLLLEGGQLAQSKVLLDAALPQKKRCGEVLALCLLRPDIPTFHHTLLSIHGVQDGEGEAGSSISHGQGSRTGSSLGLHHLSAGLLDPGCQSSELVSRELDLWCALGDEGNDGLPSMTSNDWYVDTSWVKTFELCHEGVGSDNVQGCDTKHSVGVVNSMFLHDL</sequence>